<dbReference type="AlphaFoldDB" id="A0A2G2VUK1"/>
<dbReference type="PANTHER" id="PTHR31374">
    <property type="entry name" value="AUXIN-INDUCED PROTEIN-LIKE-RELATED"/>
    <property type="match status" value="1"/>
</dbReference>
<proteinExistence type="inferred from homology"/>
<dbReference type="PANTHER" id="PTHR31374:SF148">
    <property type="entry name" value="AUXIN-RESPONSIVE PROTEIN SAUR36-LIKE"/>
    <property type="match status" value="1"/>
</dbReference>
<reference evidence="2 3" key="1">
    <citation type="journal article" date="2017" name="Genome Biol.">
        <title>New reference genome sequences of hot pepper reveal the massive evolution of plant disease-resistance genes by retroduplication.</title>
        <authorList>
            <person name="Kim S."/>
            <person name="Park J."/>
            <person name="Yeom S.I."/>
            <person name="Kim Y.M."/>
            <person name="Seo E."/>
            <person name="Kim K.T."/>
            <person name="Kim M.S."/>
            <person name="Lee J.M."/>
            <person name="Cheong K."/>
            <person name="Shin H.S."/>
            <person name="Kim S.B."/>
            <person name="Han K."/>
            <person name="Lee J."/>
            <person name="Park M."/>
            <person name="Lee H.A."/>
            <person name="Lee H.Y."/>
            <person name="Lee Y."/>
            <person name="Oh S."/>
            <person name="Lee J.H."/>
            <person name="Choi E."/>
            <person name="Choi E."/>
            <person name="Lee S.E."/>
            <person name="Jeon J."/>
            <person name="Kim H."/>
            <person name="Choi G."/>
            <person name="Song H."/>
            <person name="Lee J."/>
            <person name="Lee S.C."/>
            <person name="Kwon J.K."/>
            <person name="Lee H.Y."/>
            <person name="Koo N."/>
            <person name="Hong Y."/>
            <person name="Kim R.W."/>
            <person name="Kang W.H."/>
            <person name="Huh J.H."/>
            <person name="Kang B.C."/>
            <person name="Yang T.J."/>
            <person name="Lee Y.H."/>
            <person name="Bennetzen J.L."/>
            <person name="Choi D."/>
        </authorList>
    </citation>
    <scope>NUCLEOTIDE SEQUENCE [LARGE SCALE GENOMIC DNA]</scope>
    <source>
        <strain evidence="3">cv. PBC81</strain>
    </source>
</reference>
<dbReference type="STRING" id="33114.A0A2G2VUK1"/>
<dbReference type="Pfam" id="PF02519">
    <property type="entry name" value="Auxin_inducible"/>
    <property type="match status" value="1"/>
</dbReference>
<evidence type="ECO:0000313" key="3">
    <source>
        <dbReference type="Proteomes" id="UP000224567"/>
    </source>
</evidence>
<dbReference type="Proteomes" id="UP000224567">
    <property type="component" value="Unassembled WGS sequence"/>
</dbReference>
<dbReference type="GO" id="GO:0009733">
    <property type="term" value="P:response to auxin"/>
    <property type="evidence" value="ECO:0007669"/>
    <property type="project" value="InterPro"/>
</dbReference>
<dbReference type="EMBL" id="MLFT02000010">
    <property type="protein sequence ID" value="PHT36669.1"/>
    <property type="molecule type" value="Genomic_DNA"/>
</dbReference>
<evidence type="ECO:0000313" key="2">
    <source>
        <dbReference type="EMBL" id="PHT36669.1"/>
    </source>
</evidence>
<comment type="caution">
    <text evidence="2">The sequence shown here is derived from an EMBL/GenBank/DDBJ whole genome shotgun (WGS) entry which is preliminary data.</text>
</comment>
<comment type="similarity">
    <text evidence="1">Belongs to the ARG7 family.</text>
</comment>
<keyword evidence="3" id="KW-1185">Reference proteome</keyword>
<protein>
    <submittedName>
        <fullName evidence="2">Uncharacterized protein</fullName>
    </submittedName>
</protein>
<organism evidence="2 3">
    <name type="scientific">Capsicum baccatum</name>
    <name type="common">Peruvian pepper</name>
    <dbReference type="NCBI Taxonomy" id="33114"/>
    <lineage>
        <taxon>Eukaryota</taxon>
        <taxon>Viridiplantae</taxon>
        <taxon>Streptophyta</taxon>
        <taxon>Embryophyta</taxon>
        <taxon>Tracheophyta</taxon>
        <taxon>Spermatophyta</taxon>
        <taxon>Magnoliopsida</taxon>
        <taxon>eudicotyledons</taxon>
        <taxon>Gunneridae</taxon>
        <taxon>Pentapetalae</taxon>
        <taxon>asterids</taxon>
        <taxon>lamiids</taxon>
        <taxon>Solanales</taxon>
        <taxon>Solanaceae</taxon>
        <taxon>Solanoideae</taxon>
        <taxon>Capsiceae</taxon>
        <taxon>Capsicum</taxon>
    </lineage>
</organism>
<dbReference type="OrthoDB" id="1930622at2759"/>
<dbReference type="InterPro" id="IPR003676">
    <property type="entry name" value="SAUR_fam"/>
</dbReference>
<sequence>MILATYCMHIVLERTSMFPGTTSPKHIAKMLKKIFQFTRRSSNFWHAIDDWDEDASSLPPPEDVKEGHFVVHAIDDGKLRRFVVKLSYLADPGFMRLLEQAEEEFGFKQEGVLAVPCRHSEMEKILESRKKNKK</sequence>
<reference evidence="3" key="2">
    <citation type="journal article" date="2017" name="J. Anim. Genet.">
        <title>Multiple reference genome sequences of hot pepper reveal the massive evolution of plant disease resistance genes by retroduplication.</title>
        <authorList>
            <person name="Kim S."/>
            <person name="Park J."/>
            <person name="Yeom S.-I."/>
            <person name="Kim Y.-M."/>
            <person name="Seo E."/>
            <person name="Kim K.-T."/>
            <person name="Kim M.-S."/>
            <person name="Lee J.M."/>
            <person name="Cheong K."/>
            <person name="Shin H.-S."/>
            <person name="Kim S.-B."/>
            <person name="Han K."/>
            <person name="Lee J."/>
            <person name="Park M."/>
            <person name="Lee H.-A."/>
            <person name="Lee H.-Y."/>
            <person name="Lee Y."/>
            <person name="Oh S."/>
            <person name="Lee J.H."/>
            <person name="Choi E."/>
            <person name="Choi E."/>
            <person name="Lee S.E."/>
            <person name="Jeon J."/>
            <person name="Kim H."/>
            <person name="Choi G."/>
            <person name="Song H."/>
            <person name="Lee J."/>
            <person name="Lee S.-C."/>
            <person name="Kwon J.-K."/>
            <person name="Lee H.-Y."/>
            <person name="Koo N."/>
            <person name="Hong Y."/>
            <person name="Kim R.W."/>
            <person name="Kang W.-H."/>
            <person name="Huh J.H."/>
            <person name="Kang B.-C."/>
            <person name="Yang T.-J."/>
            <person name="Lee Y.-H."/>
            <person name="Bennetzen J.L."/>
            <person name="Choi D."/>
        </authorList>
    </citation>
    <scope>NUCLEOTIDE SEQUENCE [LARGE SCALE GENOMIC DNA]</scope>
    <source>
        <strain evidence="3">cv. PBC81</strain>
    </source>
</reference>
<evidence type="ECO:0000256" key="1">
    <source>
        <dbReference type="ARBA" id="ARBA00006974"/>
    </source>
</evidence>
<accession>A0A2G2VUK1</accession>
<gene>
    <name evidence="2" type="ORF">CQW23_24369</name>
</gene>
<name>A0A2G2VUK1_CAPBA</name>